<sequence length="269" mass="30259">MNSERGNVLVVGNSQVRTSLLHAYCADDVFRDCEQNWAERRVFRGEFVVEDGTPFSYVACNVGLLGNTRLDGNTLTPPRGMLEFIEQTPNNPSAIVVMLRGNEFALESLVDSVPKWDFSYQGNHAQRGRQFIPTTDVLNHFSQVTQHILAVCALYRHVRPNSPVYHVAAPAPVESEKHILDLPGSLGPMFERYGVRPFALRLKMYRAMYDQLAGQLERYGVRTLFTPQECLTEAGGLRADYAHGWLHGNQRYGRALIAEFKKAGVYAPV</sequence>
<dbReference type="RefSeq" id="WP_121082057.1">
    <property type="nucleotide sequence ID" value="NZ_RBZU01000001.1"/>
</dbReference>
<name>A0A494Y7W8_9BURK</name>
<evidence type="ECO:0000313" key="1">
    <source>
        <dbReference type="EMBL" id="RKP58466.1"/>
    </source>
</evidence>
<organism evidence="1 2">
    <name type="scientific">Pararobbsia silviterrae</name>
    <dbReference type="NCBI Taxonomy" id="1792498"/>
    <lineage>
        <taxon>Bacteria</taxon>
        <taxon>Pseudomonadati</taxon>
        <taxon>Pseudomonadota</taxon>
        <taxon>Betaproteobacteria</taxon>
        <taxon>Burkholderiales</taxon>
        <taxon>Burkholderiaceae</taxon>
        <taxon>Pararobbsia</taxon>
    </lineage>
</organism>
<reference evidence="1 2" key="1">
    <citation type="submission" date="2018-10" db="EMBL/GenBank/DDBJ databases">
        <title>Robbsia sp. DHC34, isolated from soil.</title>
        <authorList>
            <person name="Gao Z.-H."/>
            <person name="Qiu L.-H."/>
        </authorList>
    </citation>
    <scope>NUCLEOTIDE SEQUENCE [LARGE SCALE GENOMIC DNA]</scope>
    <source>
        <strain evidence="1 2">DHC34</strain>
    </source>
</reference>
<dbReference type="Proteomes" id="UP000270342">
    <property type="component" value="Unassembled WGS sequence"/>
</dbReference>
<protein>
    <recommendedName>
        <fullName evidence="3">SGNH/GDSL hydrolase family protein</fullName>
    </recommendedName>
</protein>
<dbReference type="AlphaFoldDB" id="A0A494Y7W8"/>
<evidence type="ECO:0008006" key="3">
    <source>
        <dbReference type="Google" id="ProtNLM"/>
    </source>
</evidence>
<dbReference type="OrthoDB" id="8881805at2"/>
<keyword evidence="2" id="KW-1185">Reference proteome</keyword>
<accession>A0A494Y7W8</accession>
<comment type="caution">
    <text evidence="1">The sequence shown here is derived from an EMBL/GenBank/DDBJ whole genome shotgun (WGS) entry which is preliminary data.</text>
</comment>
<dbReference type="EMBL" id="RBZU01000001">
    <property type="protein sequence ID" value="RKP58466.1"/>
    <property type="molecule type" value="Genomic_DNA"/>
</dbReference>
<proteinExistence type="predicted"/>
<evidence type="ECO:0000313" key="2">
    <source>
        <dbReference type="Proteomes" id="UP000270342"/>
    </source>
</evidence>
<gene>
    <name evidence="1" type="ORF">D7S86_00420</name>
</gene>